<evidence type="ECO:0000259" key="8">
    <source>
        <dbReference type="Pfam" id="PF00535"/>
    </source>
</evidence>
<dbReference type="Gene3D" id="3.90.550.10">
    <property type="entry name" value="Spore Coat Polysaccharide Biosynthesis Protein SpsA, Chain A"/>
    <property type="match status" value="1"/>
</dbReference>
<dbReference type="CDD" id="cd04179">
    <property type="entry name" value="DPM_DPG-synthase_like"/>
    <property type="match status" value="1"/>
</dbReference>
<dbReference type="Pfam" id="PF00535">
    <property type="entry name" value="Glycos_transf_2"/>
    <property type="match status" value="1"/>
</dbReference>
<evidence type="ECO:0000256" key="7">
    <source>
        <dbReference type="SAM" id="Phobius"/>
    </source>
</evidence>
<evidence type="ECO:0000259" key="9">
    <source>
        <dbReference type="Pfam" id="PF04138"/>
    </source>
</evidence>
<comment type="subcellular location">
    <subcellularLocation>
        <location evidence="1">Membrane</location>
        <topology evidence="1">Multi-pass membrane protein</topology>
    </subcellularLocation>
</comment>
<evidence type="ECO:0000256" key="6">
    <source>
        <dbReference type="SAM" id="MobiDB-lite"/>
    </source>
</evidence>
<keyword evidence="5 7" id="KW-0472">Membrane</keyword>
<name>A0A3P1TEH6_9ACTN</name>
<dbReference type="GO" id="GO:0016020">
    <property type="term" value="C:membrane"/>
    <property type="evidence" value="ECO:0007669"/>
    <property type="project" value="UniProtKB-SubCell"/>
</dbReference>
<gene>
    <name evidence="10" type="ORF">EII34_00015</name>
</gene>
<dbReference type="GO" id="GO:0016740">
    <property type="term" value="F:transferase activity"/>
    <property type="evidence" value="ECO:0007669"/>
    <property type="project" value="UniProtKB-KW"/>
</dbReference>
<sequence length="381" mass="41133">MVGDGLQRCPGEQPARPRQGTGHLGHPVDREVSVVLVLIPAFEPGDSLIRLVRDLRRHPRQPEILVIDDGSGPDFDEVFALSRLHGAEVLRHHGNRGKGHALKTGFAHARRAHPGEVVVCADSDGQHEVADIIKVADEVDPGAHEMVLGGRRFTGRVPLRSRIGNTTTTWLFQALTGIGIGDTQTGLRAYPPSLLEWLQSVPGERFEYELRLLLQARDAGVGIREVGIETIYLAGNAGSHFRPVIDSWRVYRPLLAFAGASLVGFVTDTLVLLAMMTLTGHLLLSVVTARVLSATLNYHLGRRVVFRAGDRSSVLRYGGLAAGLLVLNCLLIAALDAVMPLVVAKVLTELSLFAVSFVVQRAVVFTAEQPVEVAPAGSVGR</sequence>
<feature type="region of interest" description="Disordered" evidence="6">
    <location>
        <begin position="1"/>
        <end position="26"/>
    </location>
</feature>
<evidence type="ECO:0000256" key="2">
    <source>
        <dbReference type="ARBA" id="ARBA00006739"/>
    </source>
</evidence>
<keyword evidence="10" id="KW-0808">Transferase</keyword>
<proteinExistence type="inferred from homology"/>
<dbReference type="GO" id="GO:0000271">
    <property type="term" value="P:polysaccharide biosynthetic process"/>
    <property type="evidence" value="ECO:0007669"/>
    <property type="project" value="InterPro"/>
</dbReference>
<comment type="caution">
    <text evidence="10">The sequence shown here is derived from an EMBL/GenBank/DDBJ whole genome shotgun (WGS) entry which is preliminary data.</text>
</comment>
<reference evidence="10 11" key="1">
    <citation type="submission" date="2018-11" db="EMBL/GenBank/DDBJ databases">
        <title>Genomes From Bacteria Associated with the Canine Oral Cavity: a Test Case for Automated Genome-Based Taxonomic Assignment.</title>
        <authorList>
            <person name="Coil D.A."/>
            <person name="Jospin G."/>
            <person name="Darling A.E."/>
            <person name="Wallis C."/>
            <person name="Davis I.J."/>
            <person name="Harris S."/>
            <person name="Eisen J.A."/>
            <person name="Holcombe L.J."/>
            <person name="O'Flynn C."/>
        </authorList>
    </citation>
    <scope>NUCLEOTIDE SEQUENCE [LARGE SCALE GENOMIC DNA]</scope>
    <source>
        <strain evidence="10 11">OH887_COT-365</strain>
    </source>
</reference>
<evidence type="ECO:0000256" key="4">
    <source>
        <dbReference type="ARBA" id="ARBA00022989"/>
    </source>
</evidence>
<dbReference type="AlphaFoldDB" id="A0A3P1TEH6"/>
<comment type="similarity">
    <text evidence="2">Belongs to the glycosyltransferase 2 family.</text>
</comment>
<dbReference type="SUPFAM" id="SSF53448">
    <property type="entry name" value="Nucleotide-diphospho-sugar transferases"/>
    <property type="match status" value="1"/>
</dbReference>
<dbReference type="OrthoDB" id="9810303at2"/>
<evidence type="ECO:0000256" key="1">
    <source>
        <dbReference type="ARBA" id="ARBA00004141"/>
    </source>
</evidence>
<protein>
    <submittedName>
        <fullName evidence="10">Glycosyltransferase</fullName>
    </submittedName>
</protein>
<evidence type="ECO:0000256" key="3">
    <source>
        <dbReference type="ARBA" id="ARBA00022692"/>
    </source>
</evidence>
<dbReference type="PANTHER" id="PTHR48090">
    <property type="entry name" value="UNDECAPRENYL-PHOSPHATE 4-DEOXY-4-FORMAMIDO-L-ARABINOSE TRANSFERASE-RELATED"/>
    <property type="match status" value="1"/>
</dbReference>
<organism evidence="10 11">
    <name type="scientific">Arachnia propionica</name>
    <dbReference type="NCBI Taxonomy" id="1750"/>
    <lineage>
        <taxon>Bacteria</taxon>
        <taxon>Bacillati</taxon>
        <taxon>Actinomycetota</taxon>
        <taxon>Actinomycetes</taxon>
        <taxon>Propionibacteriales</taxon>
        <taxon>Propionibacteriaceae</taxon>
        <taxon>Arachnia</taxon>
    </lineage>
</organism>
<dbReference type="Proteomes" id="UP000280819">
    <property type="component" value="Unassembled WGS sequence"/>
</dbReference>
<dbReference type="InterPro" id="IPR007267">
    <property type="entry name" value="GtrA_DPMS_TM"/>
</dbReference>
<feature type="domain" description="GtrA/DPMS transmembrane" evidence="9">
    <location>
        <begin position="257"/>
        <end position="365"/>
    </location>
</feature>
<keyword evidence="4 7" id="KW-1133">Transmembrane helix</keyword>
<feature type="transmembrane region" description="Helical" evidence="7">
    <location>
        <begin position="313"/>
        <end position="335"/>
    </location>
</feature>
<dbReference type="Pfam" id="PF04138">
    <property type="entry name" value="GtrA_DPMS_TM"/>
    <property type="match status" value="1"/>
</dbReference>
<dbReference type="InterPro" id="IPR001173">
    <property type="entry name" value="Glyco_trans_2-like"/>
</dbReference>
<keyword evidence="3 7" id="KW-0812">Transmembrane</keyword>
<evidence type="ECO:0000313" key="10">
    <source>
        <dbReference type="EMBL" id="RRD06933.1"/>
    </source>
</evidence>
<dbReference type="InterPro" id="IPR029044">
    <property type="entry name" value="Nucleotide-diphossugar_trans"/>
</dbReference>
<dbReference type="EMBL" id="RQZG01000001">
    <property type="protein sequence ID" value="RRD06933.1"/>
    <property type="molecule type" value="Genomic_DNA"/>
</dbReference>
<evidence type="ECO:0000313" key="11">
    <source>
        <dbReference type="Proteomes" id="UP000280819"/>
    </source>
</evidence>
<dbReference type="InterPro" id="IPR050256">
    <property type="entry name" value="Glycosyltransferase_2"/>
</dbReference>
<evidence type="ECO:0000256" key="5">
    <source>
        <dbReference type="ARBA" id="ARBA00023136"/>
    </source>
</evidence>
<dbReference type="PANTHER" id="PTHR48090:SF7">
    <property type="entry name" value="RFBJ PROTEIN"/>
    <property type="match status" value="1"/>
</dbReference>
<accession>A0A3P1TEH6</accession>
<feature type="domain" description="Glycosyltransferase 2-like" evidence="8">
    <location>
        <begin position="37"/>
        <end position="161"/>
    </location>
</feature>